<dbReference type="AlphaFoldDB" id="A7TFH3"/>
<feature type="compositionally biased region" description="Basic residues" evidence="1">
    <location>
        <begin position="312"/>
        <end position="322"/>
    </location>
</feature>
<dbReference type="GO" id="GO:0006897">
    <property type="term" value="P:endocytosis"/>
    <property type="evidence" value="ECO:0007669"/>
    <property type="project" value="EnsemblFungi"/>
</dbReference>
<sequence>MSTERTTYSSNLLTAKEPFESTEAIRIRLSQAKLINKNFYLLLKDIADLKQNYVQQLRKIVAQNDNLDQLLKKQMIENQVLTREELANFSFNSVGELNQLWDTLLGELKSDMNATTQFQLMLQHDIVSNLKNATESDGRWSESRKLHSRLTQVASKIDYYKQHGERGSKVDEVNTQWSTEAPYLFELFENIDHDRLATIRDSLLKFQTGYSDYLLSSTRQCESDMNTILSFRPESEIERFARDAANYNFQLVSAPQQQDASTPNNVNNNEKKEKRKSTLGNIGQRFTSSSTVLHHDLMNNEFSDSNNNASLKSKKSPGRLRSKVGSIFSRNKLKSKKSQTFSNKQYDTISESSHPETGSKASISRQSTGQSQPHPPFPQAQAYPQSQPQSQPNSSRTVSTATGYETVQQNSSYMQGGSSPTSPNMRGGMYQPNEPNYVSNMNNMPEVSRNENVNTMSMSQPPLQAQLSKALPPQPNSPPKQIPAPVNSSASSPAVETDARSFHIQAPVAPPSRKQTRQIPNPSGTPLNGIAEEQTQAPMTQPTDRPVSVLLSQNTSGMRTLDPQSTGTSTLMSGQSLFQHMGSTNTSFGLNASVAEVINATFKDGVLSDSHLIGEIALNYVKDPNSSTGLPIGLNLRIDNGKSFDKVILNNAFMEQVSPEEFKVNPQFIDSRTLGAIKYSVKHPNAPIVVHPVWKFEPHQASVVLTVKLSPTLPESVQRLVLHDFAVYVAIDGAETTNALSKPQGSFSKERKRITWKFSEPLVLDKNGSERLIARFVTSGLAHETEKGVIAKFSIQGSDTELATSNVPIALHSQESSEEDPFGGSWKLIQTNKTLTAGNYFGLSG</sequence>
<dbReference type="InterPro" id="IPR049609">
    <property type="entry name" value="Syp1-like_MHD"/>
</dbReference>
<dbReference type="FunCoup" id="A7TFH3">
    <property type="interactions" value="186"/>
</dbReference>
<protein>
    <recommendedName>
        <fullName evidence="2">MHD domain-containing protein</fullName>
    </recommendedName>
</protein>
<feature type="compositionally biased region" description="Pro residues" evidence="1">
    <location>
        <begin position="472"/>
        <end position="482"/>
    </location>
</feature>
<feature type="compositionally biased region" description="Polar residues" evidence="1">
    <location>
        <begin position="338"/>
        <end position="369"/>
    </location>
</feature>
<dbReference type="Proteomes" id="UP000000267">
    <property type="component" value="Unassembled WGS sequence"/>
</dbReference>
<dbReference type="GO" id="GO:0000147">
    <property type="term" value="P:actin cortical patch assembly"/>
    <property type="evidence" value="ECO:0007669"/>
    <property type="project" value="EnsemblFungi"/>
</dbReference>
<feature type="region of interest" description="Disordered" evidence="1">
    <location>
        <begin position="454"/>
        <end position="530"/>
    </location>
</feature>
<evidence type="ECO:0000313" key="4">
    <source>
        <dbReference type="Proteomes" id="UP000000267"/>
    </source>
</evidence>
<dbReference type="GO" id="GO:0000144">
    <property type="term" value="C:cellular bud neck septin ring"/>
    <property type="evidence" value="ECO:0007669"/>
    <property type="project" value="EnsemblFungi"/>
</dbReference>
<dbReference type="OrthoDB" id="331602at2759"/>
<feature type="compositionally biased region" description="Low complexity" evidence="1">
    <location>
        <begin position="379"/>
        <end position="395"/>
    </location>
</feature>
<reference evidence="3 4" key="1">
    <citation type="journal article" date="2007" name="Proc. Natl. Acad. Sci. U.S.A.">
        <title>Independent sorting-out of thousands of duplicated gene pairs in two yeast species descended from a whole-genome duplication.</title>
        <authorList>
            <person name="Scannell D.R."/>
            <person name="Frank A.C."/>
            <person name="Conant G.C."/>
            <person name="Byrne K.P."/>
            <person name="Woolfit M."/>
            <person name="Wolfe K.H."/>
        </authorList>
    </citation>
    <scope>NUCLEOTIDE SEQUENCE [LARGE SCALE GENOMIC DNA]</scope>
    <source>
        <strain evidence="4">ATCC 22028 / DSM 70294 / BCRC 21397 / CBS 2163 / NBRC 10782 / NRRL Y-8283 / UCD 57-17</strain>
    </source>
</reference>
<feature type="compositionally biased region" description="Polar residues" evidence="1">
    <location>
        <begin position="517"/>
        <end position="526"/>
    </location>
</feature>
<feature type="compositionally biased region" description="Polar residues" evidence="1">
    <location>
        <begin position="454"/>
        <end position="467"/>
    </location>
</feature>
<dbReference type="GO" id="GO:0045807">
    <property type="term" value="P:positive regulation of endocytosis"/>
    <property type="evidence" value="ECO:0007669"/>
    <property type="project" value="EnsemblFungi"/>
</dbReference>
<feature type="domain" description="MHD" evidence="2">
    <location>
        <begin position="587"/>
        <end position="843"/>
    </location>
</feature>
<evidence type="ECO:0000259" key="2">
    <source>
        <dbReference type="PROSITE" id="PS51072"/>
    </source>
</evidence>
<gene>
    <name evidence="3" type="ORF">Kpol_2002p58</name>
</gene>
<dbReference type="InterPro" id="IPR018808">
    <property type="entry name" value="Muniscin_C"/>
</dbReference>
<dbReference type="GO" id="GO:0005934">
    <property type="term" value="C:cellular bud tip"/>
    <property type="evidence" value="ECO:0007669"/>
    <property type="project" value="EnsemblFungi"/>
</dbReference>
<dbReference type="GO" id="GO:0009826">
    <property type="term" value="P:unidimensional cell growth"/>
    <property type="evidence" value="ECO:0007669"/>
    <property type="project" value="EnsemblFungi"/>
</dbReference>
<dbReference type="PROSITE" id="PS51072">
    <property type="entry name" value="MHD"/>
    <property type="match status" value="1"/>
</dbReference>
<dbReference type="GO" id="GO:0007117">
    <property type="term" value="P:budding cell bud growth"/>
    <property type="evidence" value="ECO:0007669"/>
    <property type="project" value="EnsemblFungi"/>
</dbReference>
<dbReference type="GeneID" id="5547313"/>
<name>A7TFH3_VANPO</name>
<dbReference type="STRING" id="436907.A7TFH3"/>
<dbReference type="InterPro" id="IPR028565">
    <property type="entry name" value="MHD"/>
</dbReference>
<dbReference type="GO" id="GO:0032185">
    <property type="term" value="P:septin cytoskeleton organization"/>
    <property type="evidence" value="ECO:0007669"/>
    <property type="project" value="EnsemblFungi"/>
</dbReference>
<feature type="compositionally biased region" description="Polar residues" evidence="1">
    <location>
        <begin position="396"/>
        <end position="424"/>
    </location>
</feature>
<feature type="compositionally biased region" description="Low complexity" evidence="1">
    <location>
        <begin position="483"/>
        <end position="495"/>
    </location>
</feature>
<feature type="region of interest" description="Disordered" evidence="1">
    <location>
        <begin position="252"/>
        <end position="284"/>
    </location>
</feature>
<dbReference type="CDD" id="cd09264">
    <property type="entry name" value="AP_Syp1_MHD"/>
    <property type="match status" value="1"/>
</dbReference>
<dbReference type="EMBL" id="DS480383">
    <property type="protein sequence ID" value="EDO18987.1"/>
    <property type="molecule type" value="Genomic_DNA"/>
</dbReference>
<dbReference type="GO" id="GO:0004857">
    <property type="term" value="F:enzyme inhibitor activity"/>
    <property type="evidence" value="ECO:0007669"/>
    <property type="project" value="EnsemblFungi"/>
</dbReference>
<dbReference type="HOGENOM" id="CLU_017975_0_0_1"/>
<dbReference type="GO" id="GO:1990252">
    <property type="term" value="C:Syp1 complex"/>
    <property type="evidence" value="ECO:0007669"/>
    <property type="project" value="EnsemblFungi"/>
</dbReference>
<dbReference type="GO" id="GO:0042802">
    <property type="term" value="F:identical protein binding"/>
    <property type="evidence" value="ECO:0007669"/>
    <property type="project" value="EnsemblFungi"/>
</dbReference>
<dbReference type="InParanoid" id="A7TFH3"/>
<dbReference type="GO" id="GO:0061645">
    <property type="term" value="C:endocytic patch"/>
    <property type="evidence" value="ECO:0007669"/>
    <property type="project" value="EnsemblFungi"/>
</dbReference>
<accession>A7TFH3</accession>
<dbReference type="KEGG" id="vpo:Kpol_2002p58"/>
<evidence type="ECO:0000313" key="3">
    <source>
        <dbReference type="EMBL" id="EDO18987.1"/>
    </source>
</evidence>
<dbReference type="OMA" id="FQTHEVD"/>
<dbReference type="Gene3D" id="1.20.1270.60">
    <property type="entry name" value="Arfaptin homology (AH) domain/BAR domain"/>
    <property type="match status" value="1"/>
</dbReference>
<dbReference type="InterPro" id="IPR027267">
    <property type="entry name" value="AH/BAR_dom_sf"/>
</dbReference>
<dbReference type="GO" id="GO:0001400">
    <property type="term" value="C:mating projection base"/>
    <property type="evidence" value="ECO:0007669"/>
    <property type="project" value="EnsemblFungi"/>
</dbReference>
<dbReference type="eggNOG" id="ENOG502QQAW">
    <property type="taxonomic scope" value="Eukaryota"/>
</dbReference>
<keyword evidence="4" id="KW-1185">Reference proteome</keyword>
<feature type="region of interest" description="Disordered" evidence="1">
    <location>
        <begin position="299"/>
        <end position="435"/>
    </location>
</feature>
<proteinExistence type="predicted"/>
<organism evidence="4">
    <name type="scientific">Vanderwaltozyma polyspora (strain ATCC 22028 / DSM 70294 / BCRC 21397 / CBS 2163 / NBRC 10782 / NRRL Y-8283 / UCD 57-17)</name>
    <name type="common">Kluyveromyces polysporus</name>
    <dbReference type="NCBI Taxonomy" id="436907"/>
    <lineage>
        <taxon>Eukaryota</taxon>
        <taxon>Fungi</taxon>
        <taxon>Dikarya</taxon>
        <taxon>Ascomycota</taxon>
        <taxon>Saccharomycotina</taxon>
        <taxon>Saccharomycetes</taxon>
        <taxon>Saccharomycetales</taxon>
        <taxon>Saccharomycetaceae</taxon>
        <taxon>Vanderwaltozyma</taxon>
    </lineage>
</organism>
<dbReference type="Pfam" id="PF10291">
    <property type="entry name" value="muHD"/>
    <property type="match status" value="1"/>
</dbReference>
<feature type="compositionally biased region" description="Polar residues" evidence="1">
    <location>
        <begin position="252"/>
        <end position="263"/>
    </location>
</feature>
<dbReference type="CDD" id="cd07650">
    <property type="entry name" value="F-BAR_Syp1p_like"/>
    <property type="match status" value="1"/>
</dbReference>
<evidence type="ECO:0000256" key="1">
    <source>
        <dbReference type="SAM" id="MobiDB-lite"/>
    </source>
</evidence>
<dbReference type="RefSeq" id="XP_001646845.1">
    <property type="nucleotide sequence ID" value="XM_001646795.1"/>
</dbReference>
<dbReference type="PhylomeDB" id="A7TFH3"/>
<dbReference type="SUPFAM" id="SSF103657">
    <property type="entry name" value="BAR/IMD domain-like"/>
    <property type="match status" value="1"/>
</dbReference>